<keyword evidence="2" id="KW-0285">Flavoprotein</keyword>
<reference evidence="6 7" key="1">
    <citation type="submission" date="2018-03" db="EMBL/GenBank/DDBJ databases">
        <title>Brevisbacillus phylogenomics.</title>
        <authorList>
            <person name="Dunlap C."/>
        </authorList>
    </citation>
    <scope>NUCLEOTIDE SEQUENCE [LARGE SCALE GENOMIC DNA]</scope>
    <source>
        <strain evidence="6 7">NRRL NRS-1210</strain>
    </source>
</reference>
<dbReference type="SUPFAM" id="SSF51905">
    <property type="entry name" value="FAD/NAD(P)-binding domain"/>
    <property type="match status" value="1"/>
</dbReference>
<keyword evidence="7" id="KW-1185">Reference proteome</keyword>
<evidence type="ECO:0000313" key="7">
    <source>
        <dbReference type="Proteomes" id="UP000240419"/>
    </source>
</evidence>
<dbReference type="SUPFAM" id="SSF54373">
    <property type="entry name" value="FAD-linked reductases, C-terminal domain"/>
    <property type="match status" value="1"/>
</dbReference>
<dbReference type="PANTHER" id="PTHR10961:SF7">
    <property type="entry name" value="FAD DEPENDENT OXIDOREDUCTASE DOMAIN-CONTAINING PROTEIN"/>
    <property type="match status" value="1"/>
</dbReference>
<dbReference type="GO" id="GO:0008115">
    <property type="term" value="F:sarcosine oxidase activity"/>
    <property type="evidence" value="ECO:0007669"/>
    <property type="project" value="TreeGrafter"/>
</dbReference>
<dbReference type="Gene3D" id="3.50.50.60">
    <property type="entry name" value="FAD/NAD(P)-binding domain"/>
    <property type="match status" value="1"/>
</dbReference>
<dbReference type="EMBL" id="PXZM01000035">
    <property type="protein sequence ID" value="PSJ92130.1"/>
    <property type="molecule type" value="Genomic_DNA"/>
</dbReference>
<dbReference type="OrthoDB" id="9794226at2"/>
<organism evidence="6 7">
    <name type="scientific">Brevibacillus fortis</name>
    <dbReference type="NCBI Taxonomy" id="2126352"/>
    <lineage>
        <taxon>Bacteria</taxon>
        <taxon>Bacillati</taxon>
        <taxon>Bacillota</taxon>
        <taxon>Bacilli</taxon>
        <taxon>Bacillales</taxon>
        <taxon>Paenibacillaceae</taxon>
        <taxon>Brevibacillus</taxon>
    </lineage>
</organism>
<dbReference type="Gene3D" id="3.30.9.10">
    <property type="entry name" value="D-Amino Acid Oxidase, subunit A, domain 2"/>
    <property type="match status" value="1"/>
</dbReference>
<comment type="cofactor">
    <cofactor evidence="1">
        <name>FAD</name>
        <dbReference type="ChEBI" id="CHEBI:57692"/>
    </cofactor>
</comment>
<evidence type="ECO:0000313" key="6">
    <source>
        <dbReference type="EMBL" id="PSJ92130.1"/>
    </source>
</evidence>
<proteinExistence type="predicted"/>
<sequence>MQNYDVIIVGAGSMGMAAGYYLAKQGVRTLMIDAFDPPHTMGSHHGDTRIIRHAYGEGKQYVPLALRAQQLWSELEQASGMPIFAKTGVLNAGPLNCPFLNEIRESAEQYSLPLEVLSADEVTQRWPGINLPSDYYGCLEPTSGVLYPENGIRAYRELALASGATLLTNTPVTQLEPAGNGVIVHTESASYHGDKVLLSAGAWNGSLLDSLGLSIPLTPTRKTIAWFGADESKYSADGFPAFIFRLHDSMFYGFPSFDGSGVKIGRHDGGQAIDPDKLERTFGTYLSDEGDVRSFLEAYMPGAAGPLRQGKVCIYTMTPDEHFVIDRHPEHPQLVFAAGFSGHGFKFASAIGEATSQLLVEGASALDLSMFSWKRFSCPS</sequence>
<dbReference type="AlphaFoldDB" id="A0A2P7UYS6"/>
<dbReference type="RefSeq" id="WP_106840529.1">
    <property type="nucleotide sequence ID" value="NZ_JARMEZ010000017.1"/>
</dbReference>
<keyword evidence="3" id="KW-0274">FAD</keyword>
<accession>A0A2P7UYS6</accession>
<gene>
    <name evidence="6" type="ORF">C7R93_20335</name>
</gene>
<evidence type="ECO:0000256" key="3">
    <source>
        <dbReference type="ARBA" id="ARBA00022827"/>
    </source>
</evidence>
<dbReference type="Proteomes" id="UP000240419">
    <property type="component" value="Unassembled WGS sequence"/>
</dbReference>
<dbReference type="PANTHER" id="PTHR10961">
    <property type="entry name" value="PEROXISOMAL SARCOSINE OXIDASE"/>
    <property type="match status" value="1"/>
</dbReference>
<dbReference type="NCBIfam" id="NF008425">
    <property type="entry name" value="PRK11259.1"/>
    <property type="match status" value="1"/>
</dbReference>
<dbReference type="InterPro" id="IPR036188">
    <property type="entry name" value="FAD/NAD-bd_sf"/>
</dbReference>
<evidence type="ECO:0000256" key="2">
    <source>
        <dbReference type="ARBA" id="ARBA00022630"/>
    </source>
</evidence>
<dbReference type="Pfam" id="PF01266">
    <property type="entry name" value="DAO"/>
    <property type="match status" value="1"/>
</dbReference>
<dbReference type="GO" id="GO:0005829">
    <property type="term" value="C:cytosol"/>
    <property type="evidence" value="ECO:0007669"/>
    <property type="project" value="TreeGrafter"/>
</dbReference>
<evidence type="ECO:0000259" key="5">
    <source>
        <dbReference type="Pfam" id="PF01266"/>
    </source>
</evidence>
<feature type="domain" description="FAD dependent oxidoreductase" evidence="5">
    <location>
        <begin position="5"/>
        <end position="358"/>
    </location>
</feature>
<name>A0A2P7UYS6_9BACL</name>
<comment type="caution">
    <text evidence="6">The sequence shown here is derived from an EMBL/GenBank/DDBJ whole genome shotgun (WGS) entry which is preliminary data.</text>
</comment>
<dbReference type="GO" id="GO:0050660">
    <property type="term" value="F:flavin adenine dinucleotide binding"/>
    <property type="evidence" value="ECO:0007669"/>
    <property type="project" value="InterPro"/>
</dbReference>
<evidence type="ECO:0000256" key="4">
    <source>
        <dbReference type="ARBA" id="ARBA00023002"/>
    </source>
</evidence>
<dbReference type="InterPro" id="IPR006076">
    <property type="entry name" value="FAD-dep_OxRdtase"/>
</dbReference>
<keyword evidence="4" id="KW-0560">Oxidoreductase</keyword>
<dbReference type="InterPro" id="IPR045170">
    <property type="entry name" value="MTOX"/>
</dbReference>
<protein>
    <submittedName>
        <fullName evidence="6">N-methyl-L-tryptophan oxidase</fullName>
    </submittedName>
</protein>
<evidence type="ECO:0000256" key="1">
    <source>
        <dbReference type="ARBA" id="ARBA00001974"/>
    </source>
</evidence>